<keyword evidence="5" id="KW-0233">DNA recombination</keyword>
<dbReference type="InterPro" id="IPR012337">
    <property type="entry name" value="RNaseH-like_sf"/>
</dbReference>
<dbReference type="GO" id="GO:0004803">
    <property type="term" value="F:transposase activity"/>
    <property type="evidence" value="ECO:0007669"/>
    <property type="project" value="InterPro"/>
</dbReference>
<dbReference type="SUPFAM" id="SSF53098">
    <property type="entry name" value="Ribonuclease H-like"/>
    <property type="match status" value="1"/>
</dbReference>
<dbReference type="AlphaFoldDB" id="A0A101RM60"/>
<feature type="domain" description="Integrase catalytic" evidence="6">
    <location>
        <begin position="241"/>
        <end position="404"/>
    </location>
</feature>
<dbReference type="InterPro" id="IPR025246">
    <property type="entry name" value="IS30-like_HTH"/>
</dbReference>
<dbReference type="PROSITE" id="PS01043">
    <property type="entry name" value="TRANSPOSASE_IS30"/>
    <property type="match status" value="1"/>
</dbReference>
<dbReference type="NCBIfam" id="NF033563">
    <property type="entry name" value="transpos_IS30"/>
    <property type="match status" value="1"/>
</dbReference>
<keyword evidence="4" id="KW-0238">DNA-binding</keyword>
<dbReference type="Pfam" id="PF13936">
    <property type="entry name" value="HTH_38"/>
    <property type="match status" value="1"/>
</dbReference>
<dbReference type="GO" id="GO:0003677">
    <property type="term" value="F:DNA binding"/>
    <property type="evidence" value="ECO:0007669"/>
    <property type="project" value="UniProtKB-KW"/>
</dbReference>
<dbReference type="EMBL" id="LMWU01000064">
    <property type="protein sequence ID" value="KUN58149.1"/>
    <property type="molecule type" value="Genomic_DNA"/>
</dbReference>
<dbReference type="Gene3D" id="3.30.420.10">
    <property type="entry name" value="Ribonuclease H-like superfamily/Ribonuclease H"/>
    <property type="match status" value="1"/>
</dbReference>
<evidence type="ECO:0000313" key="8">
    <source>
        <dbReference type="Proteomes" id="UP000053669"/>
    </source>
</evidence>
<dbReference type="GO" id="GO:0005829">
    <property type="term" value="C:cytosol"/>
    <property type="evidence" value="ECO:0007669"/>
    <property type="project" value="TreeGrafter"/>
</dbReference>
<name>A0A101RM60_9ACTN</name>
<accession>A0A101RM60</accession>
<comment type="caution">
    <text evidence="7">The sequence shown here is derived from an EMBL/GenBank/DDBJ whole genome shotgun (WGS) entry which is preliminary data.</text>
</comment>
<dbReference type="InterPro" id="IPR001584">
    <property type="entry name" value="Integrase_cat-core"/>
</dbReference>
<dbReference type="Proteomes" id="UP000053669">
    <property type="component" value="Unassembled WGS sequence"/>
</dbReference>
<sequence>MTKPRRMPKKPGPAPLADKRDQYLRLMAQGMSNSAACREVGINRKTGNRWRYGRKVVDRAGNVRVYLPITEVRESDAVSERFLSEDERIVIADLLRAKKSLRAIARELGRDPATISREVRRNRDPRTGMYHPFQAQRRASVRRARSKEGKVRRDPELKEFIQQRLDRRWSPEQICQALRAAFPDEPDRHLVHETIYQAVYLPHRGGLERTAGTLRTGRPARRRRRRAAQRATRFIDPGTLISHRPAEVDDRAVAGHWEGDLIVGTANRSAIGTLVDRTTRYVKLLHLPDNRSAENVRDALLHAFADLPAGLAHSLTWDQGSEMSRHDEVTRATGIPVCFCEPASPWQRGSNENTNGLLRQYFPKSTDLSIVSAEDLAFVAAELNSRPRRTLGWQTPADLFAKLVATLE</sequence>
<evidence type="ECO:0000256" key="2">
    <source>
        <dbReference type="ARBA" id="ARBA00006363"/>
    </source>
</evidence>
<organism evidence="7 8">
    <name type="scientific">Streptomyces canus</name>
    <dbReference type="NCBI Taxonomy" id="58343"/>
    <lineage>
        <taxon>Bacteria</taxon>
        <taxon>Bacillati</taxon>
        <taxon>Actinomycetota</taxon>
        <taxon>Actinomycetes</taxon>
        <taxon>Kitasatosporales</taxon>
        <taxon>Streptomycetaceae</taxon>
        <taxon>Streptomyces</taxon>
        <taxon>Streptomyces aurantiacus group</taxon>
    </lineage>
</organism>
<dbReference type="GO" id="GO:0006313">
    <property type="term" value="P:DNA transposition"/>
    <property type="evidence" value="ECO:0007669"/>
    <property type="project" value="InterPro"/>
</dbReference>
<evidence type="ECO:0000259" key="6">
    <source>
        <dbReference type="PROSITE" id="PS50994"/>
    </source>
</evidence>
<protein>
    <submittedName>
        <fullName evidence="7">Integrase</fullName>
    </submittedName>
</protein>
<proteinExistence type="inferred from homology"/>
<dbReference type="InterPro" id="IPR001598">
    <property type="entry name" value="Transposase_IS30_CS"/>
</dbReference>
<keyword evidence="3" id="KW-0815">Transposition</keyword>
<evidence type="ECO:0000256" key="3">
    <source>
        <dbReference type="ARBA" id="ARBA00022578"/>
    </source>
</evidence>
<dbReference type="PANTHER" id="PTHR10948:SF23">
    <property type="entry name" value="TRANSPOSASE INSI FOR INSERTION SEQUENCE ELEMENT IS30A-RELATED"/>
    <property type="match status" value="1"/>
</dbReference>
<evidence type="ECO:0000313" key="7">
    <source>
        <dbReference type="EMBL" id="KUN58149.1"/>
    </source>
</evidence>
<dbReference type="Pfam" id="PF00665">
    <property type="entry name" value="rve"/>
    <property type="match status" value="1"/>
</dbReference>
<dbReference type="InterPro" id="IPR036397">
    <property type="entry name" value="RNaseH_sf"/>
</dbReference>
<evidence type="ECO:0000256" key="1">
    <source>
        <dbReference type="ARBA" id="ARBA00002190"/>
    </source>
</evidence>
<evidence type="ECO:0000256" key="4">
    <source>
        <dbReference type="ARBA" id="ARBA00023125"/>
    </source>
</evidence>
<gene>
    <name evidence="7" type="ORF">AQJ46_43870</name>
</gene>
<dbReference type="PROSITE" id="PS50994">
    <property type="entry name" value="INTEGRASE"/>
    <property type="match status" value="1"/>
</dbReference>
<evidence type="ECO:0000256" key="5">
    <source>
        <dbReference type="ARBA" id="ARBA00023172"/>
    </source>
</evidence>
<reference evidence="7 8" key="1">
    <citation type="submission" date="2015-10" db="EMBL/GenBank/DDBJ databases">
        <title>Draft genome sequence of Streptomyces canus DSM 40017, type strain for the species Streptomyces canus.</title>
        <authorList>
            <person name="Ruckert C."/>
            <person name="Winkler A."/>
            <person name="Kalinowski J."/>
            <person name="Kampfer P."/>
            <person name="Glaeser S."/>
        </authorList>
    </citation>
    <scope>NUCLEOTIDE SEQUENCE [LARGE SCALE GENOMIC DNA]</scope>
    <source>
        <strain evidence="7 8">DSM 40017</strain>
    </source>
</reference>
<dbReference type="InterPro" id="IPR051917">
    <property type="entry name" value="Transposase-Integrase"/>
</dbReference>
<dbReference type="STRING" id="58343.AQJ46_43870"/>
<dbReference type="PANTHER" id="PTHR10948">
    <property type="entry name" value="TRANSPOSASE"/>
    <property type="match status" value="1"/>
</dbReference>
<dbReference type="GO" id="GO:0015074">
    <property type="term" value="P:DNA integration"/>
    <property type="evidence" value="ECO:0007669"/>
    <property type="project" value="InterPro"/>
</dbReference>
<dbReference type="InterPro" id="IPR053392">
    <property type="entry name" value="Transposase_IS30-like"/>
</dbReference>
<comment type="similarity">
    <text evidence="2">Belongs to the transposase IS30 family.</text>
</comment>
<comment type="function">
    <text evidence="1">Required for the transposition of the insertion element.</text>
</comment>